<comment type="caution">
    <text evidence="9">The sequence shown here is derived from an EMBL/GenBank/DDBJ whole genome shotgun (WGS) entry which is preliminary data.</text>
</comment>
<dbReference type="PANTHER" id="PTHR30055">
    <property type="entry name" value="HTH-TYPE TRANSCRIPTIONAL REGULATOR RUTR"/>
    <property type="match status" value="1"/>
</dbReference>
<dbReference type="RefSeq" id="WP_013540400.1">
    <property type="nucleotide sequence ID" value="NZ_JAUSRD010000012.1"/>
</dbReference>
<organism evidence="9 10">
    <name type="scientific">Variovorax boronicumulans</name>
    <dbReference type="NCBI Taxonomy" id="436515"/>
    <lineage>
        <taxon>Bacteria</taxon>
        <taxon>Pseudomonadati</taxon>
        <taxon>Pseudomonadota</taxon>
        <taxon>Betaproteobacteria</taxon>
        <taxon>Burkholderiales</taxon>
        <taxon>Comamonadaceae</taxon>
        <taxon>Variovorax</taxon>
    </lineage>
</organism>
<dbReference type="Gene3D" id="1.10.357.10">
    <property type="entry name" value="Tetracycline Repressor, domain 2"/>
    <property type="match status" value="1"/>
</dbReference>
<dbReference type="PROSITE" id="PS50977">
    <property type="entry name" value="HTH_TETR_2"/>
    <property type="match status" value="1"/>
</dbReference>
<dbReference type="Proteomes" id="UP001242045">
    <property type="component" value="Unassembled WGS sequence"/>
</dbReference>
<accession>A0AAW8D7P3</accession>
<evidence type="ECO:0000313" key="9">
    <source>
        <dbReference type="EMBL" id="MDP9895310.1"/>
    </source>
</evidence>
<dbReference type="PROSITE" id="PS01081">
    <property type="entry name" value="HTH_TETR_1"/>
    <property type="match status" value="1"/>
</dbReference>
<evidence type="ECO:0000256" key="4">
    <source>
        <dbReference type="ARBA" id="ARBA00023125"/>
    </source>
</evidence>
<dbReference type="PRINTS" id="PR00455">
    <property type="entry name" value="HTHTETR"/>
</dbReference>
<gene>
    <name evidence="9" type="ORF">J2W31_004435</name>
</gene>
<name>A0AAW8D7P3_9BURK</name>
<dbReference type="InterPro" id="IPR036271">
    <property type="entry name" value="Tet_transcr_reg_TetR-rel_C_sf"/>
</dbReference>
<evidence type="ECO:0000256" key="1">
    <source>
        <dbReference type="ARBA" id="ARBA00022491"/>
    </source>
</evidence>
<dbReference type="Gene3D" id="1.10.10.60">
    <property type="entry name" value="Homeodomain-like"/>
    <property type="match status" value="1"/>
</dbReference>
<evidence type="ECO:0000259" key="8">
    <source>
        <dbReference type="PROSITE" id="PS50977"/>
    </source>
</evidence>
<keyword evidence="3" id="KW-0175">Coiled coil</keyword>
<evidence type="ECO:0000256" key="2">
    <source>
        <dbReference type="ARBA" id="ARBA00023015"/>
    </source>
</evidence>
<dbReference type="InterPro" id="IPR023772">
    <property type="entry name" value="DNA-bd_HTH_TetR-type_CS"/>
</dbReference>
<sequence length="226" mass="24869">MTRSDPIADSVPAGEAEVAPRRRTKAPEIRAVALMDAAERLFIEKGIAATSIDDIAAGAQVAKGTFYLYFPSKEAMLGALQQRFVDTFCERLQNAMDRHRPGNHHARLKAWVETGLETYLDNVALHDVVFHEYRPEDRRMRNDNAVITQLVGLLKEGDAAGVWEVEDATLTAVILFNALHGVADDAVAMGPAGDPAAGLADRRRRARALTRFFEQALHPDVVDPDI</sequence>
<dbReference type="InterPro" id="IPR001647">
    <property type="entry name" value="HTH_TetR"/>
</dbReference>
<evidence type="ECO:0000256" key="3">
    <source>
        <dbReference type="ARBA" id="ARBA00023054"/>
    </source>
</evidence>
<dbReference type="EMBL" id="JAUSRD010000012">
    <property type="protein sequence ID" value="MDP9895310.1"/>
    <property type="molecule type" value="Genomic_DNA"/>
</dbReference>
<feature type="domain" description="HTH tetR-type" evidence="8">
    <location>
        <begin position="28"/>
        <end position="88"/>
    </location>
</feature>
<dbReference type="SUPFAM" id="SSF48498">
    <property type="entry name" value="Tetracyclin repressor-like, C-terminal domain"/>
    <property type="match status" value="1"/>
</dbReference>
<feature type="region of interest" description="Disordered" evidence="7">
    <location>
        <begin position="1"/>
        <end position="22"/>
    </location>
</feature>
<dbReference type="GO" id="GO:0000976">
    <property type="term" value="F:transcription cis-regulatory region binding"/>
    <property type="evidence" value="ECO:0007669"/>
    <property type="project" value="TreeGrafter"/>
</dbReference>
<keyword evidence="4 6" id="KW-0238">DNA-binding</keyword>
<feature type="DNA-binding region" description="H-T-H motif" evidence="6">
    <location>
        <begin position="51"/>
        <end position="70"/>
    </location>
</feature>
<proteinExistence type="predicted"/>
<dbReference type="PANTHER" id="PTHR30055:SF183">
    <property type="entry name" value="NUCLEOID OCCLUSION FACTOR SLMA"/>
    <property type="match status" value="1"/>
</dbReference>
<dbReference type="FunFam" id="1.10.10.60:FF:000141">
    <property type="entry name" value="TetR family transcriptional regulator"/>
    <property type="match status" value="1"/>
</dbReference>
<dbReference type="AlphaFoldDB" id="A0AAW8D7P3"/>
<dbReference type="InterPro" id="IPR009057">
    <property type="entry name" value="Homeodomain-like_sf"/>
</dbReference>
<dbReference type="InterPro" id="IPR050109">
    <property type="entry name" value="HTH-type_TetR-like_transc_reg"/>
</dbReference>
<evidence type="ECO:0000313" key="10">
    <source>
        <dbReference type="Proteomes" id="UP001242045"/>
    </source>
</evidence>
<evidence type="ECO:0000256" key="7">
    <source>
        <dbReference type="SAM" id="MobiDB-lite"/>
    </source>
</evidence>
<dbReference type="GO" id="GO:0003700">
    <property type="term" value="F:DNA-binding transcription factor activity"/>
    <property type="evidence" value="ECO:0007669"/>
    <property type="project" value="TreeGrafter"/>
</dbReference>
<protein>
    <submittedName>
        <fullName evidence="9">AcrR family transcriptional regulator</fullName>
    </submittedName>
</protein>
<dbReference type="SUPFAM" id="SSF46689">
    <property type="entry name" value="Homeodomain-like"/>
    <property type="match status" value="1"/>
</dbReference>
<keyword evidence="1" id="KW-0678">Repressor</keyword>
<keyword evidence="5" id="KW-0804">Transcription</keyword>
<keyword evidence="2" id="KW-0805">Transcription regulation</keyword>
<dbReference type="Pfam" id="PF00440">
    <property type="entry name" value="TetR_N"/>
    <property type="match status" value="1"/>
</dbReference>
<evidence type="ECO:0000256" key="6">
    <source>
        <dbReference type="PROSITE-ProRule" id="PRU00335"/>
    </source>
</evidence>
<evidence type="ECO:0000256" key="5">
    <source>
        <dbReference type="ARBA" id="ARBA00023163"/>
    </source>
</evidence>
<reference evidence="9" key="1">
    <citation type="submission" date="2023-07" db="EMBL/GenBank/DDBJ databases">
        <title>Sorghum-associated microbial communities from plants grown in Nebraska, USA.</title>
        <authorList>
            <person name="Schachtman D."/>
        </authorList>
    </citation>
    <scope>NUCLEOTIDE SEQUENCE</scope>
    <source>
        <strain evidence="9">DS3754</strain>
    </source>
</reference>